<dbReference type="AlphaFoldDB" id="A0A098LIL8"/>
<evidence type="ECO:0000313" key="3">
    <source>
        <dbReference type="Proteomes" id="UP000030185"/>
    </source>
</evidence>
<name>A0A098LIL8_9BACT</name>
<reference evidence="2 3" key="1">
    <citation type="submission" date="2014-09" db="EMBL/GenBank/DDBJ databases">
        <title>Sporocytophaga myxococcoides PG-01 genome sequencing.</title>
        <authorList>
            <person name="Liu L."/>
            <person name="Gao P.J."/>
            <person name="Chen G.J."/>
            <person name="Wang L.S."/>
        </authorList>
    </citation>
    <scope>NUCLEOTIDE SEQUENCE [LARGE SCALE GENOMIC DNA]</scope>
    <source>
        <strain evidence="2 3">PG-01</strain>
    </source>
</reference>
<evidence type="ECO:0000313" key="2">
    <source>
        <dbReference type="EMBL" id="GAL86294.1"/>
    </source>
</evidence>
<keyword evidence="3" id="KW-1185">Reference proteome</keyword>
<proteinExistence type="predicted"/>
<protein>
    <submittedName>
        <fullName evidence="2">Uncharacterized protein</fullName>
    </submittedName>
</protein>
<feature type="region of interest" description="Disordered" evidence="1">
    <location>
        <begin position="1"/>
        <end position="34"/>
    </location>
</feature>
<organism evidence="2 3">
    <name type="scientific">Sporocytophaga myxococcoides</name>
    <dbReference type="NCBI Taxonomy" id="153721"/>
    <lineage>
        <taxon>Bacteria</taxon>
        <taxon>Pseudomonadati</taxon>
        <taxon>Bacteroidota</taxon>
        <taxon>Cytophagia</taxon>
        <taxon>Cytophagales</taxon>
        <taxon>Cytophagaceae</taxon>
        <taxon>Sporocytophaga</taxon>
    </lineage>
</organism>
<gene>
    <name evidence="2" type="ORF">MYP_3523</name>
</gene>
<evidence type="ECO:0000256" key="1">
    <source>
        <dbReference type="SAM" id="MobiDB-lite"/>
    </source>
</evidence>
<feature type="compositionally biased region" description="Basic residues" evidence="1">
    <location>
        <begin position="24"/>
        <end position="34"/>
    </location>
</feature>
<dbReference type="EMBL" id="BBLT01000007">
    <property type="protein sequence ID" value="GAL86294.1"/>
    <property type="molecule type" value="Genomic_DNA"/>
</dbReference>
<dbReference type="Proteomes" id="UP000030185">
    <property type="component" value="Unassembled WGS sequence"/>
</dbReference>
<accession>A0A098LIL8</accession>
<sequence>MKEIFQPELARNSKNDSNSGNKKNPQKNKEKLKKKGRILMKIVARRLLMLL</sequence>
<comment type="caution">
    <text evidence="2">The sequence shown here is derived from an EMBL/GenBank/DDBJ whole genome shotgun (WGS) entry which is preliminary data.</text>
</comment>